<dbReference type="SUPFAM" id="SSF52788">
    <property type="entry name" value="Phosphotyrosine protein phosphatases I"/>
    <property type="match status" value="1"/>
</dbReference>
<dbReference type="Pfam" id="PF01022">
    <property type="entry name" value="HTH_5"/>
    <property type="match status" value="1"/>
</dbReference>
<reference evidence="3 4" key="1">
    <citation type="submission" date="2024-02" db="EMBL/GenBank/DDBJ databases">
        <title>Marinospirillum sp. MEB 164 isolated from Lonar lake sediment.</title>
        <authorList>
            <person name="Joshi A."/>
            <person name="Thite S."/>
        </authorList>
    </citation>
    <scope>NUCLEOTIDE SEQUENCE [LARGE SCALE GENOMIC DNA]</scope>
    <source>
        <strain evidence="3 4">MEB164</strain>
    </source>
</reference>
<proteinExistence type="predicted"/>
<dbReference type="PANTHER" id="PTHR43428">
    <property type="entry name" value="ARSENATE REDUCTASE"/>
    <property type="match status" value="1"/>
</dbReference>
<keyword evidence="4" id="KW-1185">Reference proteome</keyword>
<dbReference type="Pfam" id="PF01451">
    <property type="entry name" value="LMWPc"/>
    <property type="match status" value="1"/>
</dbReference>
<dbReference type="NCBIfam" id="NF033788">
    <property type="entry name" value="HTH_metalloreg"/>
    <property type="match status" value="1"/>
</dbReference>
<evidence type="ECO:0000313" key="3">
    <source>
        <dbReference type="EMBL" id="MFK7159912.1"/>
    </source>
</evidence>
<gene>
    <name evidence="3" type="ORF">V6U78_02515</name>
</gene>
<dbReference type="PROSITE" id="PS50987">
    <property type="entry name" value="HTH_ARSR_2"/>
    <property type="match status" value="1"/>
</dbReference>
<protein>
    <submittedName>
        <fullName evidence="3">Metalloregulator ArsR/SmtB family transcription factor</fullName>
    </submittedName>
</protein>
<dbReference type="InterPro" id="IPR011991">
    <property type="entry name" value="ArsR-like_HTH"/>
</dbReference>
<dbReference type="CDD" id="cd00090">
    <property type="entry name" value="HTH_ARSR"/>
    <property type="match status" value="1"/>
</dbReference>
<dbReference type="NCBIfam" id="NF007528">
    <property type="entry name" value="PRK10141.1"/>
    <property type="match status" value="1"/>
</dbReference>
<organism evidence="3 4">
    <name type="scientific">Marinospirillum alkalitolerans</name>
    <dbReference type="NCBI Taxonomy" id="3123374"/>
    <lineage>
        <taxon>Bacteria</taxon>
        <taxon>Pseudomonadati</taxon>
        <taxon>Pseudomonadota</taxon>
        <taxon>Gammaproteobacteria</taxon>
        <taxon>Oceanospirillales</taxon>
        <taxon>Oceanospirillaceae</taxon>
        <taxon>Marinospirillum</taxon>
    </lineage>
</organism>
<dbReference type="InterPro" id="IPR036388">
    <property type="entry name" value="WH-like_DNA-bd_sf"/>
</dbReference>
<dbReference type="CDD" id="cd16345">
    <property type="entry name" value="LMWP_ArsC"/>
    <property type="match status" value="1"/>
</dbReference>
<dbReference type="InterPro" id="IPR023485">
    <property type="entry name" value="Ptyr_pPase"/>
</dbReference>
<dbReference type="Proteomes" id="UP001621714">
    <property type="component" value="Unassembled WGS sequence"/>
</dbReference>
<name>A0ABW8PX54_9GAMM</name>
<evidence type="ECO:0000313" key="4">
    <source>
        <dbReference type="Proteomes" id="UP001621714"/>
    </source>
</evidence>
<feature type="domain" description="HTH arsR-type" evidence="2">
    <location>
        <begin position="141"/>
        <end position="235"/>
    </location>
</feature>
<keyword evidence="1" id="KW-0059">Arsenical resistance</keyword>
<dbReference type="RefSeq" id="WP_405336863.1">
    <property type="nucleotide sequence ID" value="NZ_JBANFI010000001.1"/>
</dbReference>
<dbReference type="PANTHER" id="PTHR43428:SF1">
    <property type="entry name" value="ARSENATE REDUCTASE"/>
    <property type="match status" value="1"/>
</dbReference>
<dbReference type="PRINTS" id="PR00778">
    <property type="entry name" value="HTHARSR"/>
</dbReference>
<dbReference type="InterPro" id="IPR036390">
    <property type="entry name" value="WH_DNA-bd_sf"/>
</dbReference>
<accession>A0ABW8PX54</accession>
<dbReference type="EMBL" id="JBANFI010000001">
    <property type="protein sequence ID" value="MFK7159912.1"/>
    <property type="molecule type" value="Genomic_DNA"/>
</dbReference>
<dbReference type="SMART" id="SM00226">
    <property type="entry name" value="LMWPc"/>
    <property type="match status" value="1"/>
</dbReference>
<evidence type="ECO:0000256" key="1">
    <source>
        <dbReference type="ARBA" id="ARBA00022849"/>
    </source>
</evidence>
<dbReference type="SUPFAM" id="SSF46785">
    <property type="entry name" value="Winged helix' DNA-binding domain"/>
    <property type="match status" value="1"/>
</dbReference>
<dbReference type="InterPro" id="IPR036196">
    <property type="entry name" value="Ptyr_pPase_sf"/>
</dbReference>
<evidence type="ECO:0000259" key="2">
    <source>
        <dbReference type="PROSITE" id="PS50987"/>
    </source>
</evidence>
<dbReference type="InterPro" id="IPR001845">
    <property type="entry name" value="HTH_ArsR_DNA-bd_dom"/>
</dbReference>
<dbReference type="Gene3D" id="1.10.10.10">
    <property type="entry name" value="Winged helix-like DNA-binding domain superfamily/Winged helix DNA-binding domain"/>
    <property type="match status" value="1"/>
</dbReference>
<dbReference type="Gene3D" id="3.40.50.2300">
    <property type="match status" value="1"/>
</dbReference>
<sequence length="238" mass="26445">MNQRKKTVLFLCSANAARSQMAEALLRHRAGTMFTALSAGTHPEQPDPRALALLSEAGIAIEGLRSKSTAQLPTQQFDFVISLCDQASQVCRKNSALAEQFIAWDLADPAKSDHPLAFQHTLALLQQKIDAFIEAHSSVQQAYAAPPHPTQVFKLLGDPIRLACMRMIFAKGELCVCEMMSALNASQPKVSRHLAQLRQAGLLLDRRQGQWVFYQLHPLLPEWVKTVLHSLPEEQTKN</sequence>
<dbReference type="SMART" id="SM00418">
    <property type="entry name" value="HTH_ARSR"/>
    <property type="match status" value="1"/>
</dbReference>
<comment type="caution">
    <text evidence="3">The sequence shown here is derived from an EMBL/GenBank/DDBJ whole genome shotgun (WGS) entry which is preliminary data.</text>
</comment>